<dbReference type="Proteomes" id="UP001501126">
    <property type="component" value="Unassembled WGS sequence"/>
</dbReference>
<dbReference type="RefSeq" id="WP_343788096.1">
    <property type="nucleotide sequence ID" value="NZ_BAAAFH010000018.1"/>
</dbReference>
<evidence type="ECO:0000313" key="2">
    <source>
        <dbReference type="Proteomes" id="UP001501126"/>
    </source>
</evidence>
<accession>A0ABN1MSU5</accession>
<protein>
    <submittedName>
        <fullName evidence="1">Uncharacterized protein</fullName>
    </submittedName>
</protein>
<keyword evidence="2" id="KW-1185">Reference proteome</keyword>
<gene>
    <name evidence="1" type="ORF">GCM10009118_24170</name>
</gene>
<dbReference type="EMBL" id="BAAAFH010000018">
    <property type="protein sequence ID" value="GAA0876007.1"/>
    <property type="molecule type" value="Genomic_DNA"/>
</dbReference>
<reference evidence="1 2" key="1">
    <citation type="journal article" date="2019" name="Int. J. Syst. Evol. Microbiol.">
        <title>The Global Catalogue of Microorganisms (GCM) 10K type strain sequencing project: providing services to taxonomists for standard genome sequencing and annotation.</title>
        <authorList>
            <consortium name="The Broad Institute Genomics Platform"/>
            <consortium name="The Broad Institute Genome Sequencing Center for Infectious Disease"/>
            <person name="Wu L."/>
            <person name="Ma J."/>
        </authorList>
    </citation>
    <scope>NUCLEOTIDE SEQUENCE [LARGE SCALE GENOMIC DNA]</scope>
    <source>
        <strain evidence="1 2">JCM 16083</strain>
    </source>
</reference>
<comment type="caution">
    <text evidence="1">The sequence shown here is derived from an EMBL/GenBank/DDBJ whole genome shotgun (WGS) entry which is preliminary data.</text>
</comment>
<name>A0ABN1MSU5_9FLAO</name>
<sequence length="124" mass="13718">MKVHMQHLQIIRFVFWTPNGADSIKAPNGSTYEAGEGYESTYDGQLLVGEGLKTLIWDSSVDRVDESGNTGGYRQASEDDLTKFFGANGDDNSSDFFSSMKNIEIGFSIISYSFSVYKKINSTS</sequence>
<proteinExistence type="predicted"/>
<evidence type="ECO:0000313" key="1">
    <source>
        <dbReference type="EMBL" id="GAA0876007.1"/>
    </source>
</evidence>
<organism evidence="1 2">
    <name type="scientific">Wandonia haliotis</name>
    <dbReference type="NCBI Taxonomy" id="574963"/>
    <lineage>
        <taxon>Bacteria</taxon>
        <taxon>Pseudomonadati</taxon>
        <taxon>Bacteroidota</taxon>
        <taxon>Flavobacteriia</taxon>
        <taxon>Flavobacteriales</taxon>
        <taxon>Crocinitomicaceae</taxon>
        <taxon>Wandonia</taxon>
    </lineage>
</organism>